<dbReference type="SUPFAM" id="SSF46565">
    <property type="entry name" value="Chaperone J-domain"/>
    <property type="match status" value="1"/>
</dbReference>
<dbReference type="InterPro" id="IPR001623">
    <property type="entry name" value="DnaJ_domain"/>
</dbReference>
<dbReference type="Pfam" id="PF00226">
    <property type="entry name" value="DnaJ"/>
    <property type="match status" value="1"/>
</dbReference>
<protein>
    <submittedName>
        <fullName evidence="3">Heat shock protein DnaJ</fullName>
    </submittedName>
</protein>
<keyword evidence="1" id="KW-0143">Chaperone</keyword>
<dbReference type="EMBL" id="CP011797">
    <property type="protein sequence ID" value="ATX76410.1"/>
    <property type="molecule type" value="Genomic_DNA"/>
</dbReference>
<evidence type="ECO:0000256" key="1">
    <source>
        <dbReference type="ARBA" id="ARBA00023186"/>
    </source>
</evidence>
<evidence type="ECO:0000313" key="3">
    <source>
        <dbReference type="EMBL" id="ATX76410.1"/>
    </source>
</evidence>
<name>A0A2K8KNM7_9GAMM</name>
<dbReference type="CDD" id="cd06257">
    <property type="entry name" value="DnaJ"/>
    <property type="match status" value="1"/>
</dbReference>
<dbReference type="AlphaFoldDB" id="A0A2K8KNM7"/>
<gene>
    <name evidence="3" type="primary">dnaJ</name>
    <name evidence="3" type="ORF">REIFOR_01264</name>
</gene>
<proteinExistence type="predicted"/>
<dbReference type="SMART" id="SM00271">
    <property type="entry name" value="DnaJ"/>
    <property type="match status" value="1"/>
</dbReference>
<evidence type="ECO:0000259" key="2">
    <source>
        <dbReference type="PROSITE" id="PS50076"/>
    </source>
</evidence>
<dbReference type="RefSeq" id="WP_100256751.1">
    <property type="nucleotide sequence ID" value="NZ_CP011797.1"/>
</dbReference>
<keyword evidence="3" id="KW-0346">Stress response</keyword>
<evidence type="ECO:0000313" key="4">
    <source>
        <dbReference type="Proteomes" id="UP000229757"/>
    </source>
</evidence>
<sequence length="193" mass="22145">MHPSQPDAPLLAALDTLLDEHPAGLAEYDLMTLLDQRYGPLYPKPNLADPIVLFQHHFYLRHSLYLLQSHYQQTGTATLLITALTIRKQLAVANQQTTLPERLEPLKDYYLDLANLNRESADSVQQLLDDFWRALRLHQPQPEALATLGLTGRESHAEQKQQYRLLVQQHHPDKGGDAEQFRLIQAAWEQLRS</sequence>
<accession>A0A2K8KNM7</accession>
<dbReference type="KEGG" id="rfo:REIFOR_01264"/>
<dbReference type="Pfam" id="PF12339">
    <property type="entry name" value="DNAJ_related"/>
    <property type="match status" value="1"/>
</dbReference>
<organism evidence="3 4">
    <name type="scientific">Reinekea forsetii</name>
    <dbReference type="NCBI Taxonomy" id="1336806"/>
    <lineage>
        <taxon>Bacteria</taxon>
        <taxon>Pseudomonadati</taxon>
        <taxon>Pseudomonadota</taxon>
        <taxon>Gammaproteobacteria</taxon>
        <taxon>Oceanospirillales</taxon>
        <taxon>Saccharospirillaceae</taxon>
        <taxon>Reinekea</taxon>
    </lineage>
</organism>
<dbReference type="InterPro" id="IPR021059">
    <property type="entry name" value="DnaJ-related_N"/>
</dbReference>
<reference evidence="3 4" key="1">
    <citation type="journal article" date="2017" name="Environ. Microbiol.">
        <title>Genomic and physiological analyses of 'Reinekea forsetii' reveal a versatile opportunistic lifestyle during spring algae blooms.</title>
        <authorList>
            <person name="Avci B."/>
            <person name="Hahnke R.L."/>
            <person name="Chafee M."/>
            <person name="Fischer T."/>
            <person name="Gruber-Vodicka H."/>
            <person name="Tegetmeyer H.E."/>
            <person name="Harder J."/>
            <person name="Fuchs B.M."/>
            <person name="Amann R.I."/>
            <person name="Teeling H."/>
        </authorList>
    </citation>
    <scope>NUCLEOTIDE SEQUENCE [LARGE SCALE GENOMIC DNA]</scope>
    <source>
        <strain evidence="3 4">Hel1_31_D35</strain>
    </source>
</reference>
<dbReference type="OrthoDB" id="581986at2"/>
<feature type="domain" description="J" evidence="2">
    <location>
        <begin position="143"/>
        <end position="193"/>
    </location>
</feature>
<dbReference type="Gene3D" id="1.10.287.110">
    <property type="entry name" value="DnaJ domain"/>
    <property type="match status" value="1"/>
</dbReference>
<dbReference type="InterPro" id="IPR036869">
    <property type="entry name" value="J_dom_sf"/>
</dbReference>
<dbReference type="Proteomes" id="UP000229757">
    <property type="component" value="Chromosome"/>
</dbReference>
<dbReference type="PROSITE" id="PS50076">
    <property type="entry name" value="DNAJ_2"/>
    <property type="match status" value="1"/>
</dbReference>
<keyword evidence="4" id="KW-1185">Reference proteome</keyword>